<evidence type="ECO:0000256" key="1">
    <source>
        <dbReference type="ARBA" id="ARBA00004123"/>
    </source>
</evidence>
<keyword evidence="5" id="KW-0508">mRNA splicing</keyword>
<evidence type="ECO:0000256" key="8">
    <source>
        <dbReference type="SAM" id="MobiDB-lite"/>
    </source>
</evidence>
<name>A0A0L8IGY1_OCTBM</name>
<dbReference type="Pfam" id="PF00013">
    <property type="entry name" value="KH_1"/>
    <property type="match status" value="3"/>
</dbReference>
<feature type="domain" description="K Homology" evidence="9">
    <location>
        <begin position="31"/>
        <end position="104"/>
    </location>
</feature>
<accession>A0A0L8IGY1</accession>
<feature type="domain" description="K Homology" evidence="9">
    <location>
        <begin position="470"/>
        <end position="543"/>
    </location>
</feature>
<sequence length="556" mass="58258">MNASQSGGGGSMGSDEIYTCDYKSGDSSSGGAISLKILVPNAIAGAIIGKGGETIARVQNEAGAKLKMSKSNNFYPGTTERVCLITGPFEAVRKVHNFIMEKIREKPDLNTRCDDYRGPYERNQQIKILVPNSTAGMIIGKGGNFIKQIKAESGVSVQISQSQKGTYIPERCVTIAGDVDGNRTAVDMILRVIAEDPQSGCCPNISYAEFLGPMSGNNSNALPFTHMNYRNQDQMGLAANNNLGTFNFGFNNFGNNSNSNVSNMSVNNANLGGGGSGGGGAAGGAINSSALENLKVTLRNYGFTDMAIEEIGAAMSTLANYGILTNIGLNLGALNNLGTGSGGLNLQGPQGSNMMSGCNTPTTSVSNPFVNSSNNNCIFGPVGSCPSAMENFASTCASTSPFNNSSANMNSERFGGSPMLSDSFGTAVNYSMNNPVFAAGPSTSGDQMKNQMSFGHNSSVYSPTEDKSGPTTKNEIEVPETIVGAILGPGGKGIVELQQMTGTNIQISKKGVYVPGTRNRVVTITGTPNSITKAQILIQQRLQQEEMKRARQPLAR</sequence>
<gene>
    <name evidence="10" type="ORF">OCBIM_22005795mg</name>
</gene>
<dbReference type="Gene3D" id="3.30.1370.10">
    <property type="entry name" value="K Homology domain, type 1"/>
    <property type="match status" value="3"/>
</dbReference>
<reference evidence="10" key="1">
    <citation type="submission" date="2015-07" db="EMBL/GenBank/DDBJ databases">
        <title>MeaNS - Measles Nucleotide Surveillance Program.</title>
        <authorList>
            <person name="Tran T."/>
            <person name="Druce J."/>
        </authorList>
    </citation>
    <scope>NUCLEOTIDE SEQUENCE</scope>
    <source>
        <strain evidence="10">UCB-OBI-ISO-001</strain>
        <tissue evidence="10">Gonad</tissue>
    </source>
</reference>
<dbReference type="InterPro" id="IPR047274">
    <property type="entry name" value="KH-I_NOVA_rpt3"/>
</dbReference>
<feature type="compositionally biased region" description="Polar residues" evidence="8">
    <location>
        <begin position="441"/>
        <end position="462"/>
    </location>
</feature>
<protein>
    <recommendedName>
        <fullName evidence="9">K Homology domain-containing protein</fullName>
    </recommendedName>
</protein>
<dbReference type="GO" id="GO:0003723">
    <property type="term" value="F:RNA binding"/>
    <property type="evidence" value="ECO:0007669"/>
    <property type="project" value="UniProtKB-UniRule"/>
</dbReference>
<evidence type="ECO:0000256" key="2">
    <source>
        <dbReference type="ARBA" id="ARBA00022664"/>
    </source>
</evidence>
<evidence type="ECO:0000256" key="5">
    <source>
        <dbReference type="ARBA" id="ARBA00023187"/>
    </source>
</evidence>
<evidence type="ECO:0000313" key="10">
    <source>
        <dbReference type="EMBL" id="KOG00279.1"/>
    </source>
</evidence>
<dbReference type="CDD" id="cd09031">
    <property type="entry name" value="KH-I_NOVA_rpt3"/>
    <property type="match status" value="1"/>
</dbReference>
<evidence type="ECO:0000259" key="9">
    <source>
        <dbReference type="SMART" id="SM00322"/>
    </source>
</evidence>
<keyword evidence="3" id="KW-0677">Repeat</keyword>
<dbReference type="CDD" id="cd22435">
    <property type="entry name" value="KH-I_NOVA_rpt1"/>
    <property type="match status" value="1"/>
</dbReference>
<keyword evidence="6" id="KW-0539">Nucleus</keyword>
<dbReference type="CDD" id="cd22436">
    <property type="entry name" value="KH-I_NOVA_rpt2"/>
    <property type="match status" value="1"/>
</dbReference>
<dbReference type="GO" id="GO:0005634">
    <property type="term" value="C:nucleus"/>
    <property type="evidence" value="ECO:0007669"/>
    <property type="project" value="UniProtKB-SubCell"/>
</dbReference>
<proteinExistence type="predicted"/>
<comment type="subcellular location">
    <subcellularLocation>
        <location evidence="1">Nucleus</location>
    </subcellularLocation>
</comment>
<feature type="domain" description="K Homology" evidence="9">
    <location>
        <begin position="122"/>
        <end position="194"/>
    </location>
</feature>
<dbReference type="OMA" id="KYANTPF"/>
<dbReference type="InterPro" id="IPR036612">
    <property type="entry name" value="KH_dom_type_1_sf"/>
</dbReference>
<keyword evidence="4 7" id="KW-0694">RNA-binding</keyword>
<dbReference type="SUPFAM" id="SSF54791">
    <property type="entry name" value="Eukaryotic type KH-domain (KH-domain type I)"/>
    <property type="match status" value="3"/>
</dbReference>
<feature type="region of interest" description="Disordered" evidence="8">
    <location>
        <begin position="441"/>
        <end position="473"/>
    </location>
</feature>
<organism evidence="10">
    <name type="scientific">Octopus bimaculoides</name>
    <name type="common">California two-spotted octopus</name>
    <dbReference type="NCBI Taxonomy" id="37653"/>
    <lineage>
        <taxon>Eukaryota</taxon>
        <taxon>Metazoa</taxon>
        <taxon>Spiralia</taxon>
        <taxon>Lophotrochozoa</taxon>
        <taxon>Mollusca</taxon>
        <taxon>Cephalopoda</taxon>
        <taxon>Coleoidea</taxon>
        <taxon>Octopodiformes</taxon>
        <taxon>Octopoda</taxon>
        <taxon>Incirrata</taxon>
        <taxon>Octopodidae</taxon>
        <taxon>Octopus</taxon>
    </lineage>
</organism>
<dbReference type="OrthoDB" id="441329at2759"/>
<dbReference type="PANTHER" id="PTHR10288">
    <property type="entry name" value="KH DOMAIN CONTAINING RNA BINDING PROTEIN"/>
    <property type="match status" value="1"/>
</dbReference>
<dbReference type="GO" id="GO:0008380">
    <property type="term" value="P:RNA splicing"/>
    <property type="evidence" value="ECO:0007669"/>
    <property type="project" value="UniProtKB-KW"/>
</dbReference>
<evidence type="ECO:0000256" key="3">
    <source>
        <dbReference type="ARBA" id="ARBA00022737"/>
    </source>
</evidence>
<dbReference type="InterPro" id="IPR047275">
    <property type="entry name" value="KH-I_NOVA_rpt1"/>
</dbReference>
<evidence type="ECO:0000256" key="7">
    <source>
        <dbReference type="PROSITE-ProRule" id="PRU00117"/>
    </source>
</evidence>
<dbReference type="InterPro" id="IPR047276">
    <property type="entry name" value="KH-I_NOVA_rpt2"/>
</dbReference>
<dbReference type="PROSITE" id="PS50084">
    <property type="entry name" value="KH_TYPE_1"/>
    <property type="match status" value="3"/>
</dbReference>
<evidence type="ECO:0000256" key="6">
    <source>
        <dbReference type="ARBA" id="ARBA00023242"/>
    </source>
</evidence>
<dbReference type="SMART" id="SM00322">
    <property type="entry name" value="KH"/>
    <property type="match status" value="3"/>
</dbReference>
<dbReference type="AlphaFoldDB" id="A0A0L8IGY1"/>
<keyword evidence="2" id="KW-0507">mRNA processing</keyword>
<dbReference type="InterPro" id="IPR004088">
    <property type="entry name" value="KH_dom_type_1"/>
</dbReference>
<dbReference type="EMBL" id="KQ415823">
    <property type="protein sequence ID" value="KOG00279.1"/>
    <property type="molecule type" value="Genomic_DNA"/>
</dbReference>
<dbReference type="InterPro" id="IPR004087">
    <property type="entry name" value="KH_dom"/>
</dbReference>
<evidence type="ECO:0000256" key="4">
    <source>
        <dbReference type="ARBA" id="ARBA00022884"/>
    </source>
</evidence>
<dbReference type="GO" id="GO:0006397">
    <property type="term" value="P:mRNA processing"/>
    <property type="evidence" value="ECO:0007669"/>
    <property type="project" value="UniProtKB-KW"/>
</dbReference>